<proteinExistence type="predicted"/>
<protein>
    <submittedName>
        <fullName evidence="1">Uncharacterized protein</fullName>
    </submittedName>
</protein>
<evidence type="ECO:0000313" key="1">
    <source>
        <dbReference type="EMBL" id="AYV79786.1"/>
    </source>
</evidence>
<organism evidence="1">
    <name type="scientific">Faunusvirus sp</name>
    <dbReference type="NCBI Taxonomy" id="2487766"/>
    <lineage>
        <taxon>Viruses</taxon>
        <taxon>Varidnaviria</taxon>
        <taxon>Bamfordvirae</taxon>
        <taxon>Nucleocytoviricota</taxon>
        <taxon>Megaviricetes</taxon>
        <taxon>Imitervirales</taxon>
        <taxon>Mimiviridae</taxon>
    </lineage>
</organism>
<name>A0A3G4ZXZ6_9VIRU</name>
<accession>A0A3G4ZXZ6</accession>
<gene>
    <name evidence="1" type="ORF">Faunusvirus52_3</name>
</gene>
<reference evidence="1" key="1">
    <citation type="submission" date="2018-10" db="EMBL/GenBank/DDBJ databases">
        <title>Hidden diversity of soil giant viruses.</title>
        <authorList>
            <person name="Schulz F."/>
            <person name="Alteio L."/>
            <person name="Goudeau D."/>
            <person name="Ryan E.M."/>
            <person name="Malmstrom R.R."/>
            <person name="Blanchard J."/>
            <person name="Woyke T."/>
        </authorList>
    </citation>
    <scope>NUCLEOTIDE SEQUENCE</scope>
    <source>
        <strain evidence="1">FNV1</strain>
    </source>
</reference>
<sequence>MSDIEEFDELENDVEGEDCDDVYDNIHIALHNMWESVMLPYITHPVNNEILTQLDEFSFSKFEKFVLDNADIEFPVTDTTK</sequence>
<dbReference type="EMBL" id="MK072183">
    <property type="protein sequence ID" value="AYV79786.1"/>
    <property type="molecule type" value="Genomic_DNA"/>
</dbReference>